<keyword evidence="2" id="KW-1185">Reference proteome</keyword>
<dbReference type="Proteomes" id="UP001261624">
    <property type="component" value="Unassembled WGS sequence"/>
</dbReference>
<name>A0ABU3DZK9_9FLAO</name>
<organism evidence="1 2">
    <name type="scientific">Autumnicola patrickiae</name>
    <dbReference type="NCBI Taxonomy" id="3075591"/>
    <lineage>
        <taxon>Bacteria</taxon>
        <taxon>Pseudomonadati</taxon>
        <taxon>Bacteroidota</taxon>
        <taxon>Flavobacteriia</taxon>
        <taxon>Flavobacteriales</taxon>
        <taxon>Flavobacteriaceae</taxon>
        <taxon>Autumnicola</taxon>
    </lineage>
</organism>
<reference evidence="1 2" key="1">
    <citation type="submission" date="2023-09" db="EMBL/GenBank/DDBJ databases">
        <authorList>
            <person name="Rey-Velasco X."/>
        </authorList>
    </citation>
    <scope>NUCLEOTIDE SEQUENCE [LARGE SCALE GENOMIC DNA]</scope>
    <source>
        <strain evidence="1 2">F188</strain>
    </source>
</reference>
<dbReference type="EMBL" id="JAVRHM010000004">
    <property type="protein sequence ID" value="MDT0689095.1"/>
    <property type="molecule type" value="Genomic_DNA"/>
</dbReference>
<comment type="caution">
    <text evidence="1">The sequence shown here is derived from an EMBL/GenBank/DDBJ whole genome shotgun (WGS) entry which is preliminary data.</text>
</comment>
<evidence type="ECO:0000313" key="1">
    <source>
        <dbReference type="EMBL" id="MDT0689095.1"/>
    </source>
</evidence>
<proteinExistence type="predicted"/>
<evidence type="ECO:0000313" key="2">
    <source>
        <dbReference type="Proteomes" id="UP001261624"/>
    </source>
</evidence>
<accession>A0ABU3DZK9</accession>
<dbReference type="RefSeq" id="WP_311682317.1">
    <property type="nucleotide sequence ID" value="NZ_JAVRHM010000004.1"/>
</dbReference>
<gene>
    <name evidence="1" type="ORF">RM549_04820</name>
</gene>
<sequence>MTKKKGIKKLWPAKDVMAQIYENNLWGGNKSEFYSGLGSHHPETVNSYIAVAAAFLKGFETPPVVCDLRCGDFNIGY</sequence>
<protein>
    <submittedName>
        <fullName evidence="1">Uncharacterized protein</fullName>
    </submittedName>
</protein>